<evidence type="ECO:0000313" key="1">
    <source>
        <dbReference type="EMBL" id="CAG8736629.1"/>
    </source>
</evidence>
<name>A0ACA9Q3Z3_9GLOM</name>
<accession>A0ACA9Q3Z3</accession>
<evidence type="ECO:0000313" key="2">
    <source>
        <dbReference type="Proteomes" id="UP000789366"/>
    </source>
</evidence>
<comment type="caution">
    <text evidence="1">The sequence shown here is derived from an EMBL/GenBank/DDBJ whole genome shotgun (WGS) entry which is preliminary data.</text>
</comment>
<keyword evidence="2" id="KW-1185">Reference proteome</keyword>
<protein>
    <submittedName>
        <fullName evidence="1">15820_t:CDS:1</fullName>
    </submittedName>
</protein>
<feature type="non-terminal residue" evidence="1">
    <location>
        <position position="1"/>
    </location>
</feature>
<dbReference type="Proteomes" id="UP000789366">
    <property type="component" value="Unassembled WGS sequence"/>
</dbReference>
<reference evidence="1" key="1">
    <citation type="submission" date="2021-06" db="EMBL/GenBank/DDBJ databases">
        <authorList>
            <person name="Kallberg Y."/>
            <person name="Tangrot J."/>
            <person name="Rosling A."/>
        </authorList>
    </citation>
    <scope>NUCLEOTIDE SEQUENCE</scope>
    <source>
        <strain evidence="1">28 12/20/2015</strain>
    </source>
</reference>
<proteinExistence type="predicted"/>
<sequence length="50" mass="5662">AVEPYFGDFAKISTLKSTLEETFYLIEIEKNNIINREAATALIKKVSNDL</sequence>
<gene>
    <name evidence="1" type="ORF">SPELUC_LOCUS13490</name>
</gene>
<organism evidence="1 2">
    <name type="scientific">Cetraspora pellucida</name>
    <dbReference type="NCBI Taxonomy" id="1433469"/>
    <lineage>
        <taxon>Eukaryota</taxon>
        <taxon>Fungi</taxon>
        <taxon>Fungi incertae sedis</taxon>
        <taxon>Mucoromycota</taxon>
        <taxon>Glomeromycotina</taxon>
        <taxon>Glomeromycetes</taxon>
        <taxon>Diversisporales</taxon>
        <taxon>Gigasporaceae</taxon>
        <taxon>Cetraspora</taxon>
    </lineage>
</organism>
<dbReference type="EMBL" id="CAJVPW010035907">
    <property type="protein sequence ID" value="CAG8736629.1"/>
    <property type="molecule type" value="Genomic_DNA"/>
</dbReference>